<proteinExistence type="predicted"/>
<evidence type="ECO:0000313" key="2">
    <source>
        <dbReference type="Proteomes" id="UP000001564"/>
    </source>
</evidence>
<reference evidence="1 2" key="1">
    <citation type="journal article" date="2008" name="J. Bacteriol.">
        <title>The genome sequence of the tomato-pathogenic actinomycete Clavibacter michiganensis subsp. michiganensis NCPPB382 reveals a large island involved in pathogenicity.</title>
        <authorList>
            <person name="Gartemann K.H."/>
            <person name="Abt B."/>
            <person name="Bekel T."/>
            <person name="Burger A."/>
            <person name="Engemann J."/>
            <person name="Flugel M."/>
            <person name="Gaigalat L."/>
            <person name="Goesmann A."/>
            <person name="Grafen I."/>
            <person name="Kalinowski J."/>
            <person name="Kaup O."/>
            <person name="Kirchner O."/>
            <person name="Krause L."/>
            <person name="Linke B."/>
            <person name="McHardy A."/>
            <person name="Meyer F."/>
            <person name="Pohle S."/>
            <person name="Ruckert C."/>
            <person name="Schneiker S."/>
            <person name="Zellermann E.M."/>
            <person name="Puhler A."/>
            <person name="Eichenlaub R."/>
            <person name="Kaiser O."/>
            <person name="Bartels D."/>
        </authorList>
    </citation>
    <scope>NUCLEOTIDE SEQUENCE [LARGE SCALE GENOMIC DNA]</scope>
    <source>
        <strain evidence="1 2">NCPPB 382</strain>
    </source>
</reference>
<keyword evidence="2" id="KW-1185">Reference proteome</keyword>
<dbReference type="AlphaFoldDB" id="A5CLI9"/>
<gene>
    <name evidence="1" type="ordered locus">pCM1_0006</name>
</gene>
<organism evidence="1 2">
    <name type="scientific">Clavibacter michiganensis subsp. michiganensis (strain NCPPB 382)</name>
    <dbReference type="NCBI Taxonomy" id="443906"/>
    <lineage>
        <taxon>Bacteria</taxon>
        <taxon>Bacillati</taxon>
        <taxon>Actinomycetota</taxon>
        <taxon>Actinomycetes</taxon>
        <taxon>Micrococcales</taxon>
        <taxon>Microbacteriaceae</taxon>
        <taxon>Clavibacter</taxon>
    </lineage>
</organism>
<accession>A5CLI9</accession>
<dbReference type="KEGG" id="cmi:pCM1_0006"/>
<keyword evidence="1" id="KW-0614">Plasmid</keyword>
<geneLocation type="plasmid" evidence="1 2">
    <name>pCM1</name>
</geneLocation>
<dbReference type="HOGENOM" id="CLU_1624217_0_0_11"/>
<protein>
    <submittedName>
        <fullName evidence="1">Uncharacterized protein</fullName>
    </submittedName>
</protein>
<dbReference type="EMBL" id="AM711865">
    <property type="protein sequence ID" value="CAM98459.1"/>
    <property type="molecule type" value="Genomic_DNA"/>
</dbReference>
<name>A5CLI9_CLAM3</name>
<evidence type="ECO:0000313" key="1">
    <source>
        <dbReference type="EMBL" id="CAM98459.1"/>
    </source>
</evidence>
<dbReference type="Proteomes" id="UP000001564">
    <property type="component" value="Plasmid pCM1"/>
</dbReference>
<sequence>MDSILDAMTGGTPVKTDISTMGTTEKQVQRFADGSINIVKIEGAVAPPKGQVSTQGVGGCTASGFRRDNCSIDGWFTGVRLGFNATFVYGTGTGRILAYSNPVVTCINGITCSDPVFSMVRKQQSGSLRADLGMYTLYSFIGVGGTNTTYLHLYVKDHSAYTN</sequence>